<dbReference type="Gene3D" id="3.40.50.620">
    <property type="entry name" value="HUPs"/>
    <property type="match status" value="1"/>
</dbReference>
<comment type="pathway">
    <text evidence="11">Nucleotide-sugar biosynthesis; ADP-L-glycero-beta-D-manno-heptose biosynthesis; ADP-L-glycero-beta-D-manno-heptose from D-glycero-beta-D-manno-heptose 7-phosphate: step 1/4.</text>
</comment>
<evidence type="ECO:0000313" key="14">
    <source>
        <dbReference type="EMBL" id="WNL17362.1"/>
    </source>
</evidence>
<feature type="region of interest" description="Cytidylyltransferase" evidence="11">
    <location>
        <begin position="347"/>
        <end position="478"/>
    </location>
</feature>
<dbReference type="Pfam" id="PF00294">
    <property type="entry name" value="PfkB"/>
    <property type="match status" value="1"/>
</dbReference>
<dbReference type="SUPFAM" id="SSF52374">
    <property type="entry name" value="Nucleotidylyl transferase"/>
    <property type="match status" value="1"/>
</dbReference>
<dbReference type="SUPFAM" id="SSF53613">
    <property type="entry name" value="Ribokinase-like"/>
    <property type="match status" value="1"/>
</dbReference>
<dbReference type="PANTHER" id="PTHR46969">
    <property type="entry name" value="BIFUNCTIONAL PROTEIN HLDE"/>
    <property type="match status" value="1"/>
</dbReference>
<evidence type="ECO:0000256" key="9">
    <source>
        <dbReference type="ARBA" id="ARBA00023277"/>
    </source>
</evidence>
<gene>
    <name evidence="14" type="primary">rfaE1</name>
    <name evidence="11" type="synonym">hldE</name>
    <name evidence="14" type="ORF">RJG54_02965</name>
</gene>
<evidence type="ECO:0000259" key="12">
    <source>
        <dbReference type="Pfam" id="PF00294"/>
    </source>
</evidence>
<accession>A0AA96CWX0</accession>
<keyword evidence="5 11" id="KW-0547">Nucleotide-binding</keyword>
<dbReference type="InterPro" id="IPR011913">
    <property type="entry name" value="RfaE_dom_I"/>
</dbReference>
<proteinExistence type="inferred from homology"/>
<comment type="pathway">
    <text evidence="11">Nucleotide-sugar biosynthesis; ADP-L-glycero-beta-D-manno-heptose biosynthesis; ADP-L-glycero-beta-D-manno-heptose from D-glycero-beta-D-manno-heptose 7-phosphate: step 3/4.</text>
</comment>
<dbReference type="InterPro" id="IPR023030">
    <property type="entry name" value="Bifunc_HldE"/>
</dbReference>
<evidence type="ECO:0000256" key="7">
    <source>
        <dbReference type="ARBA" id="ARBA00022840"/>
    </source>
</evidence>
<comment type="catalytic activity">
    <reaction evidence="10 11">
        <text>D-glycero-beta-D-manno-heptose 1-phosphate + ATP + H(+) = ADP-D-glycero-beta-D-manno-heptose + diphosphate</text>
        <dbReference type="Rhea" id="RHEA:27465"/>
        <dbReference type="ChEBI" id="CHEBI:15378"/>
        <dbReference type="ChEBI" id="CHEBI:30616"/>
        <dbReference type="ChEBI" id="CHEBI:33019"/>
        <dbReference type="ChEBI" id="CHEBI:59967"/>
        <dbReference type="ChEBI" id="CHEBI:61593"/>
        <dbReference type="EC" id="2.7.7.70"/>
    </reaction>
</comment>
<comment type="subunit">
    <text evidence="11">Homodimer.</text>
</comment>
<organism evidence="14">
    <name type="scientific">Arcobacter sp. AZ-2023</name>
    <dbReference type="NCBI Taxonomy" id="3074453"/>
    <lineage>
        <taxon>Bacteria</taxon>
        <taxon>Pseudomonadati</taxon>
        <taxon>Campylobacterota</taxon>
        <taxon>Epsilonproteobacteria</taxon>
        <taxon>Campylobacterales</taxon>
        <taxon>Arcobacteraceae</taxon>
        <taxon>Arcobacter</taxon>
    </lineage>
</organism>
<evidence type="ECO:0000256" key="11">
    <source>
        <dbReference type="HAMAP-Rule" id="MF_01603"/>
    </source>
</evidence>
<dbReference type="InterPro" id="IPR014729">
    <property type="entry name" value="Rossmann-like_a/b/a_fold"/>
</dbReference>
<dbReference type="Gene3D" id="3.40.1190.20">
    <property type="match status" value="1"/>
</dbReference>
<dbReference type="NCBIfam" id="TIGR02198">
    <property type="entry name" value="rfaE_dom_I"/>
    <property type="match status" value="1"/>
</dbReference>
<dbReference type="NCBIfam" id="TIGR00125">
    <property type="entry name" value="cyt_tran_rel"/>
    <property type="match status" value="1"/>
</dbReference>
<comment type="function">
    <text evidence="1 11">Catalyzes the phosphorylation of D-glycero-D-manno-heptose 7-phosphate at the C-1 position to selectively form D-glycero-beta-D-manno-heptose-1,7-bisphosphate.</text>
</comment>
<reference evidence="14" key="1">
    <citation type="submission" date="2023-09" db="EMBL/GenBank/DDBJ databases">
        <title>Arcobacter tbilisiensis sp. nov. isolated from chicken meat in Tbilisi, Georgia.</title>
        <authorList>
            <person name="Matthias R."/>
            <person name="Zautner A.E."/>
        </authorList>
    </citation>
    <scope>NUCLEOTIDE SEQUENCE</scope>
    <source>
        <strain evidence="14">LEO 107</strain>
    </source>
</reference>
<dbReference type="InterPro" id="IPR029056">
    <property type="entry name" value="Ribokinase-like"/>
</dbReference>
<keyword evidence="8 11" id="KW-0511">Multifunctional enzyme</keyword>
<dbReference type="InterPro" id="IPR004821">
    <property type="entry name" value="Cyt_trans-like"/>
</dbReference>
<feature type="region of interest" description="Ribokinase" evidence="11">
    <location>
        <begin position="1"/>
        <end position="319"/>
    </location>
</feature>
<dbReference type="NCBIfam" id="TIGR02199">
    <property type="entry name" value="rfaE_dom_II"/>
    <property type="match status" value="1"/>
</dbReference>
<evidence type="ECO:0000256" key="10">
    <source>
        <dbReference type="ARBA" id="ARBA00047428"/>
    </source>
</evidence>
<evidence type="ECO:0000256" key="4">
    <source>
        <dbReference type="ARBA" id="ARBA00022695"/>
    </source>
</evidence>
<sequence length="478" mass="52673">MIKLNKKPNILVIGDLMIDHYLWGSCDRISPEAPVQVVNVKKESSVLGGAGNVINNLVTLGSVVDVISVIGNDSVANELKSLLEKIDVPTSNLVVENNRKTSKKSRLIASQQQVLRYDMESIDDINENSHKQIIQTLEKNIDKYSSIILSDYGKGVLTTNLTKEIIKIANKNSIKVLVDPKGKDYSKYKGSYTLTPNKKEAMEATNIDIKDESSLIEALKSLKTQCELEVSLITLSEQGIAIFDDELTIKPTVAREVYDVTGAGDTVIASIAFALGNNLDIKDAIYFANLAAGVVVGKIGSATTTLDEIYEYEYSLHKSNSTSHIKTFDEIKTLASKLHSQGKKIVFTNGCFDILHVGHVKYLEVAKSYGDVLILGLNADSSVRKLKGPTRPINTQDDRAYILASLESVDYVVIFEEETPYELIKLIKPHVLVKGGDYEGKEVVGQDIADELKLVQFVDGKSTTNTIKRIQENEKCNN</sequence>
<feature type="binding site" evidence="11">
    <location>
        <begin position="197"/>
        <end position="200"/>
    </location>
    <ligand>
        <name>ATP</name>
        <dbReference type="ChEBI" id="CHEBI:30616"/>
    </ligand>
</feature>
<evidence type="ECO:0000256" key="2">
    <source>
        <dbReference type="ARBA" id="ARBA00003753"/>
    </source>
</evidence>
<keyword evidence="6 11" id="KW-0418">Kinase</keyword>
<evidence type="ECO:0000256" key="8">
    <source>
        <dbReference type="ARBA" id="ARBA00023268"/>
    </source>
</evidence>
<dbReference type="GO" id="GO:0005524">
    <property type="term" value="F:ATP binding"/>
    <property type="evidence" value="ECO:0007669"/>
    <property type="project" value="UniProtKB-UniRule"/>
</dbReference>
<comment type="similarity">
    <text evidence="11">In the N-terminal section; belongs to the carbohydrate kinase PfkB family.</text>
</comment>
<evidence type="ECO:0000256" key="1">
    <source>
        <dbReference type="ARBA" id="ARBA00002319"/>
    </source>
</evidence>
<dbReference type="InterPro" id="IPR011611">
    <property type="entry name" value="PfkB_dom"/>
</dbReference>
<dbReference type="InterPro" id="IPR011914">
    <property type="entry name" value="RfaE_dom_II"/>
</dbReference>
<dbReference type="EC" id="2.7.7.70" evidence="11"/>
<dbReference type="EMBL" id="CP134846">
    <property type="protein sequence ID" value="WNL17362.1"/>
    <property type="molecule type" value="Genomic_DNA"/>
</dbReference>
<keyword evidence="3 11" id="KW-0808">Transferase</keyword>
<dbReference type="GO" id="GO:0033785">
    <property type="term" value="F:heptose 7-phosphate kinase activity"/>
    <property type="evidence" value="ECO:0007669"/>
    <property type="project" value="UniProtKB-UniRule"/>
</dbReference>
<evidence type="ECO:0000256" key="3">
    <source>
        <dbReference type="ARBA" id="ARBA00022679"/>
    </source>
</evidence>
<dbReference type="GO" id="GO:0033786">
    <property type="term" value="F:heptose-1-phosphate adenylyltransferase activity"/>
    <property type="evidence" value="ECO:0007669"/>
    <property type="project" value="UniProtKB-UniRule"/>
</dbReference>
<dbReference type="Pfam" id="PF01467">
    <property type="entry name" value="CTP_transf_like"/>
    <property type="match status" value="1"/>
</dbReference>
<feature type="domain" description="Carbohydrate kinase PfkB" evidence="12">
    <location>
        <begin position="9"/>
        <end position="304"/>
    </location>
</feature>
<keyword evidence="9 11" id="KW-0119">Carbohydrate metabolism</keyword>
<comment type="function">
    <text evidence="2 11">Catalyzes the ADP transfer from ATP to D-glycero-beta-D-manno-heptose 1-phosphate, yielding ADP-D-glycero-beta-D-manno-heptose.</text>
</comment>
<evidence type="ECO:0000259" key="13">
    <source>
        <dbReference type="Pfam" id="PF01467"/>
    </source>
</evidence>
<keyword evidence="4 11" id="KW-0548">Nucleotidyltransferase</keyword>
<name>A0AA96CWX0_9BACT</name>
<keyword evidence="7 11" id="KW-0067">ATP-binding</keyword>
<dbReference type="EC" id="2.7.1.167" evidence="11"/>
<evidence type="ECO:0000256" key="6">
    <source>
        <dbReference type="ARBA" id="ARBA00022777"/>
    </source>
</evidence>
<feature type="domain" description="Cytidyltransferase-like" evidence="13">
    <location>
        <begin position="347"/>
        <end position="462"/>
    </location>
</feature>
<dbReference type="CDD" id="cd01172">
    <property type="entry name" value="RfaE_like"/>
    <property type="match status" value="1"/>
</dbReference>
<feature type="active site" evidence="11">
    <location>
        <position position="265"/>
    </location>
</feature>
<protein>
    <recommendedName>
        <fullName evidence="11">Bifunctional protein HldE</fullName>
    </recommendedName>
    <domain>
        <recommendedName>
            <fullName evidence="11">D-beta-D-heptose 7-phosphate kinase</fullName>
            <ecNumber evidence="11">2.7.1.167</ecNumber>
        </recommendedName>
        <alternativeName>
            <fullName evidence="11">D-beta-D-heptose 7-phosphotransferase</fullName>
        </alternativeName>
        <alternativeName>
            <fullName evidence="11">D-glycero-beta-D-manno-heptose-7-phosphate kinase</fullName>
        </alternativeName>
    </domain>
    <domain>
        <recommendedName>
            <fullName evidence="11">D-beta-D-heptose 1-phosphate adenylyltransferase</fullName>
            <ecNumber evidence="11">2.7.7.70</ecNumber>
        </recommendedName>
        <alternativeName>
            <fullName evidence="11">D-glycero-beta-D-manno-heptose 1-phosphate adenylyltransferase</fullName>
        </alternativeName>
    </domain>
</protein>
<dbReference type="GO" id="GO:0016773">
    <property type="term" value="F:phosphotransferase activity, alcohol group as acceptor"/>
    <property type="evidence" value="ECO:0007669"/>
    <property type="project" value="InterPro"/>
</dbReference>
<comment type="catalytic activity">
    <reaction evidence="11">
        <text>D-glycero-beta-D-manno-heptose 7-phosphate + ATP = D-glycero-beta-D-manno-heptose 1,7-bisphosphate + ADP + H(+)</text>
        <dbReference type="Rhea" id="RHEA:27473"/>
        <dbReference type="ChEBI" id="CHEBI:15378"/>
        <dbReference type="ChEBI" id="CHEBI:30616"/>
        <dbReference type="ChEBI" id="CHEBI:60204"/>
        <dbReference type="ChEBI" id="CHEBI:60208"/>
        <dbReference type="ChEBI" id="CHEBI:456216"/>
        <dbReference type="EC" id="2.7.1.167"/>
    </reaction>
</comment>
<evidence type="ECO:0000256" key="5">
    <source>
        <dbReference type="ARBA" id="ARBA00022741"/>
    </source>
</evidence>
<dbReference type="HAMAP" id="MF_01603">
    <property type="entry name" value="HldE"/>
    <property type="match status" value="1"/>
</dbReference>
<comment type="similarity">
    <text evidence="11">In the C-terminal section; belongs to the cytidylyltransferase family.</text>
</comment>
<dbReference type="PANTHER" id="PTHR46969:SF1">
    <property type="entry name" value="BIFUNCTIONAL PROTEIN HLDE"/>
    <property type="match status" value="1"/>
</dbReference>
<dbReference type="AlphaFoldDB" id="A0AA96CWX0"/>
<dbReference type="GO" id="GO:0005829">
    <property type="term" value="C:cytosol"/>
    <property type="evidence" value="ECO:0007669"/>
    <property type="project" value="TreeGrafter"/>
</dbReference>